<proteinExistence type="predicted"/>
<evidence type="ECO:0000256" key="3">
    <source>
        <dbReference type="SAM" id="MobiDB-lite"/>
    </source>
</evidence>
<dbReference type="EMBL" id="JBHSLU010000007">
    <property type="protein sequence ID" value="MFC5504526.1"/>
    <property type="molecule type" value="Genomic_DNA"/>
</dbReference>
<dbReference type="PANTHER" id="PTHR31250:SF27">
    <property type="entry name" value="IQ DOMAIN-CONTAINING PROTEIN IQM5"/>
    <property type="match status" value="1"/>
</dbReference>
<organism evidence="4 5">
    <name type="scientific">Bosea massiliensis</name>
    <dbReference type="NCBI Taxonomy" id="151419"/>
    <lineage>
        <taxon>Bacteria</taxon>
        <taxon>Pseudomonadati</taxon>
        <taxon>Pseudomonadota</taxon>
        <taxon>Alphaproteobacteria</taxon>
        <taxon>Hyphomicrobiales</taxon>
        <taxon>Boseaceae</taxon>
        <taxon>Bosea</taxon>
    </lineage>
</organism>
<dbReference type="Proteomes" id="UP001596060">
    <property type="component" value="Unassembled WGS sequence"/>
</dbReference>
<evidence type="ECO:0000256" key="1">
    <source>
        <dbReference type="ARBA" id="ARBA00004496"/>
    </source>
</evidence>
<evidence type="ECO:0000256" key="2">
    <source>
        <dbReference type="ARBA" id="ARBA00022490"/>
    </source>
</evidence>
<accession>A0ABW0NVL0</accession>
<keyword evidence="2" id="KW-0963">Cytoplasm</keyword>
<sequence>MAGARAYTTTPTLEQWKKDSSVALARRQDDAILCRIDDLLVQYGANGSAFGRIQLKADLFFTLDYWLKVHGRTPGMAKGRQPAVYELYKYTAHSLAAALSCTINTLPEYLERHFGRKLSYHGEHLDLVGQFATYLTRAEVEKYRLSFRKGKAYMWMWPGKGHELTRPTADGGLVTQERQQPKGMKLVLAESESASNKNVFGLKQWGGFAMSMGRDLYMARHHCGEGSAGPGSGGNFYHSSYLAGDPVLCAGTILIEQGIIKAVCNDSGHYQPDQANFMSFLQALMMHGVNVQNIAIYDYDRRHCVSGRDFLQRRGNFAQALLLSDTTAYRANSAAKGRYVSEKIEHKKRVAALWKQAVDGHIVANTLEGRLFFAEKLLSNYVRRDGQRTHAYDVNTTWILEVIATYYGPVPTPRPAPPVPKGRQPPPLPPRAPPKRTNGPQLPPRPVRTH</sequence>
<keyword evidence="5" id="KW-1185">Reference proteome</keyword>
<feature type="compositionally biased region" description="Pro residues" evidence="3">
    <location>
        <begin position="411"/>
        <end position="432"/>
    </location>
</feature>
<comment type="caution">
    <text evidence="4">The sequence shown here is derived from an EMBL/GenBank/DDBJ whole genome shotgun (WGS) entry which is preliminary data.</text>
</comment>
<protein>
    <submittedName>
        <fullName evidence="4">Uncharacterized protein</fullName>
    </submittedName>
</protein>
<dbReference type="InterPro" id="IPR044159">
    <property type="entry name" value="IQM"/>
</dbReference>
<comment type="subcellular location">
    <subcellularLocation>
        <location evidence="1">Cytoplasm</location>
    </subcellularLocation>
</comment>
<feature type="compositionally biased region" description="Pro residues" evidence="3">
    <location>
        <begin position="441"/>
        <end position="450"/>
    </location>
</feature>
<name>A0ABW0NVL0_9HYPH</name>
<dbReference type="RefSeq" id="WP_377815535.1">
    <property type="nucleotide sequence ID" value="NZ_JBHSLU010000007.1"/>
</dbReference>
<reference evidence="5" key="1">
    <citation type="journal article" date="2019" name="Int. J. Syst. Evol. Microbiol.">
        <title>The Global Catalogue of Microorganisms (GCM) 10K type strain sequencing project: providing services to taxonomists for standard genome sequencing and annotation.</title>
        <authorList>
            <consortium name="The Broad Institute Genomics Platform"/>
            <consortium name="The Broad Institute Genome Sequencing Center for Infectious Disease"/>
            <person name="Wu L."/>
            <person name="Ma J."/>
        </authorList>
    </citation>
    <scope>NUCLEOTIDE SEQUENCE [LARGE SCALE GENOMIC DNA]</scope>
    <source>
        <strain evidence="5">CCUG 43117</strain>
    </source>
</reference>
<evidence type="ECO:0000313" key="5">
    <source>
        <dbReference type="Proteomes" id="UP001596060"/>
    </source>
</evidence>
<evidence type="ECO:0000313" key="4">
    <source>
        <dbReference type="EMBL" id="MFC5504526.1"/>
    </source>
</evidence>
<gene>
    <name evidence="4" type="ORF">ACFPN9_04560</name>
</gene>
<dbReference type="PANTHER" id="PTHR31250">
    <property type="entry name" value="IQ DOMAIN-CONTAINING PROTEIN IQM3"/>
    <property type="match status" value="1"/>
</dbReference>
<feature type="region of interest" description="Disordered" evidence="3">
    <location>
        <begin position="411"/>
        <end position="450"/>
    </location>
</feature>